<dbReference type="EMBL" id="MU826897">
    <property type="protein sequence ID" value="KAJ7369632.1"/>
    <property type="molecule type" value="Genomic_DNA"/>
</dbReference>
<dbReference type="Proteomes" id="UP001163046">
    <property type="component" value="Unassembled WGS sequence"/>
</dbReference>
<dbReference type="AlphaFoldDB" id="A0A9W9YUC5"/>
<feature type="compositionally biased region" description="Basic and acidic residues" evidence="2">
    <location>
        <begin position="129"/>
        <end position="138"/>
    </location>
</feature>
<proteinExistence type="predicted"/>
<organism evidence="3 4">
    <name type="scientific">Desmophyllum pertusum</name>
    <dbReference type="NCBI Taxonomy" id="174260"/>
    <lineage>
        <taxon>Eukaryota</taxon>
        <taxon>Metazoa</taxon>
        <taxon>Cnidaria</taxon>
        <taxon>Anthozoa</taxon>
        <taxon>Hexacorallia</taxon>
        <taxon>Scleractinia</taxon>
        <taxon>Caryophylliina</taxon>
        <taxon>Caryophylliidae</taxon>
        <taxon>Desmophyllum</taxon>
    </lineage>
</organism>
<protein>
    <submittedName>
        <fullName evidence="3">Uncharacterized protein</fullName>
    </submittedName>
</protein>
<sequence>MSKNLLVRVQELQDAMTSCQKSTANLIDDYQLSVLQTAAVMANSKINEEKAQIEKKKELVRRQIEKEKESSRVAVDNVYFRAKQSIEALISDKNKELQDAMTRMERQHKEEIARVKTQTHGRKPSRSLLKLEKGKCPKLEGSPPDQGRKVEDEGTKFTCANCGKLSTTMLMCQRM</sequence>
<reference evidence="3" key="1">
    <citation type="submission" date="2023-01" db="EMBL/GenBank/DDBJ databases">
        <title>Genome assembly of the deep-sea coral Lophelia pertusa.</title>
        <authorList>
            <person name="Herrera S."/>
            <person name="Cordes E."/>
        </authorList>
    </citation>
    <scope>NUCLEOTIDE SEQUENCE</scope>
    <source>
        <strain evidence="3">USNM1676648</strain>
        <tissue evidence="3">Polyp</tissue>
    </source>
</reference>
<evidence type="ECO:0000256" key="2">
    <source>
        <dbReference type="SAM" id="MobiDB-lite"/>
    </source>
</evidence>
<keyword evidence="4" id="KW-1185">Reference proteome</keyword>
<feature type="coiled-coil region" evidence="1">
    <location>
        <begin position="39"/>
        <end position="114"/>
    </location>
</feature>
<keyword evidence="1" id="KW-0175">Coiled coil</keyword>
<gene>
    <name evidence="3" type="ORF">OS493_037496</name>
</gene>
<evidence type="ECO:0000313" key="4">
    <source>
        <dbReference type="Proteomes" id="UP001163046"/>
    </source>
</evidence>
<feature type="region of interest" description="Disordered" evidence="2">
    <location>
        <begin position="116"/>
        <end position="153"/>
    </location>
</feature>
<evidence type="ECO:0000256" key="1">
    <source>
        <dbReference type="SAM" id="Coils"/>
    </source>
</evidence>
<accession>A0A9W9YUC5</accession>
<name>A0A9W9YUC5_9CNID</name>
<comment type="caution">
    <text evidence="3">The sequence shown here is derived from an EMBL/GenBank/DDBJ whole genome shotgun (WGS) entry which is preliminary data.</text>
</comment>
<evidence type="ECO:0000313" key="3">
    <source>
        <dbReference type="EMBL" id="KAJ7369632.1"/>
    </source>
</evidence>
<dbReference type="OrthoDB" id="5965879at2759"/>